<evidence type="ECO:0000313" key="5">
    <source>
        <dbReference type="Proteomes" id="UP001209570"/>
    </source>
</evidence>
<feature type="compositionally biased region" description="Polar residues" evidence="3">
    <location>
        <begin position="130"/>
        <end position="144"/>
    </location>
</feature>
<accession>A0AAD5LYC0</accession>
<dbReference type="AlphaFoldDB" id="A0AAD5LYC0"/>
<evidence type="ECO:0000256" key="2">
    <source>
        <dbReference type="ARBA" id="ARBA00023008"/>
    </source>
</evidence>
<evidence type="ECO:0000256" key="3">
    <source>
        <dbReference type="SAM" id="MobiDB-lite"/>
    </source>
</evidence>
<dbReference type="EMBL" id="JAKCXM010004633">
    <property type="protein sequence ID" value="KAJ0389159.1"/>
    <property type="molecule type" value="Genomic_DNA"/>
</dbReference>
<organism evidence="4 5">
    <name type="scientific">Pythium insidiosum</name>
    <name type="common">Pythiosis disease agent</name>
    <dbReference type="NCBI Taxonomy" id="114742"/>
    <lineage>
        <taxon>Eukaryota</taxon>
        <taxon>Sar</taxon>
        <taxon>Stramenopiles</taxon>
        <taxon>Oomycota</taxon>
        <taxon>Peronosporomycetes</taxon>
        <taxon>Pythiales</taxon>
        <taxon>Pythiaceae</taxon>
        <taxon>Pythium</taxon>
    </lineage>
</organism>
<reference evidence="4" key="1">
    <citation type="submission" date="2021-12" db="EMBL/GenBank/DDBJ databases">
        <title>Prjna785345.</title>
        <authorList>
            <person name="Rujirawat T."/>
            <person name="Krajaejun T."/>
        </authorList>
    </citation>
    <scope>NUCLEOTIDE SEQUENCE</scope>
    <source>
        <strain evidence="4">Pi057C3</strain>
    </source>
</reference>
<protein>
    <submittedName>
        <fullName evidence="4">Uncharacterized protein</fullName>
    </submittedName>
</protein>
<name>A0AAD5LYC0_PYTIN</name>
<feature type="region of interest" description="Disordered" evidence="3">
    <location>
        <begin position="109"/>
        <end position="144"/>
    </location>
</feature>
<sequence length="144" mass="15360">MLASTAPGAQAHGGLAFPECRAIRTMKLNIDSTFGHPIPMRASYTNGRGGNCLDFIPDTNLQALPTGQSKIKMRANDGANHVGPCKVYLVDPRDKNRKVEVGAMNDCMRSLHPGPGQKGTPPIPAEMTINVPSDTSNCTTTVRT</sequence>
<proteinExistence type="predicted"/>
<dbReference type="Proteomes" id="UP001209570">
    <property type="component" value="Unassembled WGS sequence"/>
</dbReference>
<comment type="cofactor">
    <cofactor evidence="1">
        <name>Cu(2+)</name>
        <dbReference type="ChEBI" id="CHEBI:29036"/>
    </cofactor>
</comment>
<dbReference type="InterPro" id="IPR052282">
    <property type="entry name" value="Starch-active_LPMO"/>
</dbReference>
<gene>
    <name evidence="4" type="ORF">P43SY_010854</name>
</gene>
<evidence type="ECO:0000313" key="4">
    <source>
        <dbReference type="EMBL" id="KAJ0389159.1"/>
    </source>
</evidence>
<dbReference type="PANTHER" id="PTHR36575:SF2">
    <property type="entry name" value="CHITIN-BINDING TYPE-4 DOMAIN-CONTAINING PROTEIN-RELATED"/>
    <property type="match status" value="1"/>
</dbReference>
<dbReference type="PANTHER" id="PTHR36575">
    <property type="entry name" value="BINDING PROTEIN, PUTATIVE (AFU_ORTHOLOGUE AFUA_1G14430)-RELATED"/>
    <property type="match status" value="1"/>
</dbReference>
<evidence type="ECO:0000256" key="1">
    <source>
        <dbReference type="ARBA" id="ARBA00001973"/>
    </source>
</evidence>
<keyword evidence="5" id="KW-1185">Reference proteome</keyword>
<comment type="caution">
    <text evidence="4">The sequence shown here is derived from an EMBL/GenBank/DDBJ whole genome shotgun (WGS) entry which is preliminary data.</text>
</comment>
<keyword evidence="2" id="KW-0186">Copper</keyword>